<evidence type="ECO:0000313" key="2">
    <source>
        <dbReference type="Proteomes" id="UP000094469"/>
    </source>
</evidence>
<evidence type="ECO:0000313" key="1">
    <source>
        <dbReference type="EMBL" id="OEG22390.1"/>
    </source>
</evidence>
<proteinExistence type="predicted"/>
<dbReference type="Proteomes" id="UP000094469">
    <property type="component" value="Unassembled WGS sequence"/>
</dbReference>
<dbReference type="RefSeq" id="WP_069640177.1">
    <property type="nucleotide sequence ID" value="NZ_JAFBEZ010000038.1"/>
</dbReference>
<keyword evidence="2" id="KW-1185">Reference proteome</keyword>
<dbReference type="STRING" id="1131292.BCR24_15710"/>
<name>A0A1E5HCJ3_9ENTE</name>
<dbReference type="OrthoDB" id="2057603at2"/>
<protein>
    <submittedName>
        <fullName evidence="1">Uncharacterized protein</fullName>
    </submittedName>
</protein>
<gene>
    <name evidence="1" type="ORF">BCR24_15710</name>
</gene>
<comment type="caution">
    <text evidence="1">The sequence shown here is derived from an EMBL/GenBank/DDBJ whole genome shotgun (WGS) entry which is preliminary data.</text>
</comment>
<organism evidence="1 2">
    <name type="scientific">Enterococcus ureilyticus</name>
    <dbReference type="NCBI Taxonomy" id="1131292"/>
    <lineage>
        <taxon>Bacteria</taxon>
        <taxon>Bacillati</taxon>
        <taxon>Bacillota</taxon>
        <taxon>Bacilli</taxon>
        <taxon>Lactobacillales</taxon>
        <taxon>Enterococcaceae</taxon>
        <taxon>Enterococcus</taxon>
    </lineage>
</organism>
<dbReference type="AlphaFoldDB" id="A0A1E5HCJ3"/>
<reference evidence="2" key="1">
    <citation type="submission" date="2016-09" db="EMBL/GenBank/DDBJ databases">
        <authorList>
            <person name="Gulvik C.A."/>
        </authorList>
    </citation>
    <scope>NUCLEOTIDE SEQUENCE [LARGE SCALE GENOMIC DNA]</scope>
    <source>
        <strain evidence="2">LMG 26676</strain>
    </source>
</reference>
<sequence length="131" mass="15889">MEIIIDRQSVCMGDDVTSHETKNEVNEHITFLELFEELIAKNYFPHIQGNDVVWILRFDGKDRIAWKTKENKFYEYNKTYCSISKNGKRIPEVTFIYYSSVEEWSERREDCLENKIVQINWLDKLKNFFYK</sequence>
<accession>A0A1E5HCJ3</accession>
<dbReference type="EMBL" id="MIKC01000019">
    <property type="protein sequence ID" value="OEG22390.1"/>
    <property type="molecule type" value="Genomic_DNA"/>
</dbReference>